<evidence type="ECO:0008006" key="7">
    <source>
        <dbReference type="Google" id="ProtNLM"/>
    </source>
</evidence>
<dbReference type="EMBL" id="SOEB01000024">
    <property type="protein sequence ID" value="TDX24115.1"/>
    <property type="molecule type" value="Genomic_DNA"/>
</dbReference>
<protein>
    <recommendedName>
        <fullName evidence="7">DUF2946 family protein</fullName>
    </recommendedName>
</protein>
<dbReference type="Proteomes" id="UP000295484">
    <property type="component" value="Unassembled WGS sequence"/>
</dbReference>
<dbReference type="AlphaFoldDB" id="A0A4R8FK88"/>
<keyword evidence="2" id="KW-0732">Signal</keyword>
<keyword evidence="6" id="KW-1185">Reference proteome</keyword>
<reference evidence="6" key="2">
    <citation type="submission" date="2021-01" db="EMBL/GenBank/DDBJ databases">
        <title>Draft genomes of Rhodovulum sulfidophilum.</title>
        <authorList>
            <person name="Guzman M.S."/>
        </authorList>
    </citation>
    <scope>NUCLEOTIDE SEQUENCE [LARGE SCALE GENOMIC DNA]</scope>
    <source>
        <strain evidence="6">AB19</strain>
    </source>
</reference>
<dbReference type="RefSeq" id="WP_134079065.1">
    <property type="nucleotide sequence ID" value="NZ_JAESIL010000006.1"/>
</dbReference>
<evidence type="ECO:0000313" key="3">
    <source>
        <dbReference type="EMBL" id="MBL3576992.1"/>
    </source>
</evidence>
<gene>
    <name evidence="4" type="ORF">EV657_1248</name>
    <name evidence="3" type="ORF">JMJ92_02275</name>
</gene>
<evidence type="ECO:0000256" key="2">
    <source>
        <dbReference type="SAM" id="SignalP"/>
    </source>
</evidence>
<feature type="region of interest" description="Disordered" evidence="1">
    <location>
        <begin position="105"/>
        <end position="129"/>
    </location>
</feature>
<evidence type="ECO:0000313" key="6">
    <source>
        <dbReference type="Proteomes" id="UP000635853"/>
    </source>
</evidence>
<sequence length="129" mass="13007">MRPLLTVLRVLCLALLLPAAMLAQAGHGPTGDAAARDDGCAGAAVMAMPGTGEAMPVAEAAFGDEGSSGHGASAPCHFCGAHACVWIAAPETCLARPLVLAPADHAAARGVRPPSTRAESLHRPPRRQS</sequence>
<evidence type="ECO:0000256" key="1">
    <source>
        <dbReference type="SAM" id="MobiDB-lite"/>
    </source>
</evidence>
<organism evidence="4 5">
    <name type="scientific">Rhodovulum visakhapatnamense</name>
    <dbReference type="NCBI Taxonomy" id="364297"/>
    <lineage>
        <taxon>Bacteria</taxon>
        <taxon>Pseudomonadati</taxon>
        <taxon>Pseudomonadota</taxon>
        <taxon>Alphaproteobacteria</taxon>
        <taxon>Rhodobacterales</taxon>
        <taxon>Paracoccaceae</taxon>
        <taxon>Rhodovulum</taxon>
    </lineage>
</organism>
<feature type="chain" id="PRO_5020747704" description="DUF2946 family protein" evidence="2">
    <location>
        <begin position="26"/>
        <end position="129"/>
    </location>
</feature>
<name>A0A4R8FK88_9RHOB</name>
<evidence type="ECO:0000313" key="4">
    <source>
        <dbReference type="EMBL" id="TDX24115.1"/>
    </source>
</evidence>
<feature type="signal peptide" evidence="2">
    <location>
        <begin position="1"/>
        <end position="25"/>
    </location>
</feature>
<accession>A0A4R8FK88</accession>
<reference evidence="4 5" key="1">
    <citation type="submission" date="2019-03" db="EMBL/GenBank/DDBJ databases">
        <title>Genomic Encyclopedia of Type Strains, Phase IV (KMG-IV): sequencing the most valuable type-strain genomes for metagenomic binning, comparative biology and taxonomic classification.</title>
        <authorList>
            <person name="Goeker M."/>
        </authorList>
    </citation>
    <scope>NUCLEOTIDE SEQUENCE [LARGE SCALE GENOMIC DNA]</scope>
    <source>
        <strain evidence="4 5">JA181</strain>
    </source>
</reference>
<evidence type="ECO:0000313" key="5">
    <source>
        <dbReference type="Proteomes" id="UP000295484"/>
    </source>
</evidence>
<reference evidence="3" key="3">
    <citation type="submission" date="2021-01" db="EMBL/GenBank/DDBJ databases">
        <authorList>
            <person name="Guzman M.S."/>
        </authorList>
    </citation>
    <scope>NUCLEOTIDE SEQUENCE</scope>
    <source>
        <strain evidence="3">AB19</strain>
    </source>
</reference>
<comment type="caution">
    <text evidence="4">The sequence shown here is derived from an EMBL/GenBank/DDBJ whole genome shotgun (WGS) entry which is preliminary data.</text>
</comment>
<dbReference type="Proteomes" id="UP000635853">
    <property type="component" value="Unassembled WGS sequence"/>
</dbReference>
<proteinExistence type="predicted"/>
<dbReference type="EMBL" id="JAESIL010000006">
    <property type="protein sequence ID" value="MBL3576992.1"/>
    <property type="molecule type" value="Genomic_DNA"/>
</dbReference>